<evidence type="ECO:0000256" key="1">
    <source>
        <dbReference type="SAM" id="MobiDB-lite"/>
    </source>
</evidence>
<name>U2E2V2_9GAMM</name>
<dbReference type="AlphaFoldDB" id="U2E2V2"/>
<evidence type="ECO:0000313" key="2">
    <source>
        <dbReference type="EMBL" id="ERJ18216.1"/>
    </source>
</evidence>
<accession>U2E2V2</accession>
<feature type="compositionally biased region" description="Polar residues" evidence="1">
    <location>
        <begin position="1"/>
        <end position="11"/>
    </location>
</feature>
<proteinExistence type="predicted"/>
<reference evidence="2 3" key="2">
    <citation type="journal article" date="2013" name="PLoS ONE">
        <title>INDIGO - INtegrated Data Warehouse of MIcrobial GenOmes with Examples from the Red Sea Extremophiles.</title>
        <authorList>
            <person name="Alam I."/>
            <person name="Antunes A."/>
            <person name="Kamau A.A."/>
            <person name="Ba Alawi W."/>
            <person name="Kalkatawi M."/>
            <person name="Stingl U."/>
            <person name="Bajic V.B."/>
        </authorList>
    </citation>
    <scope>NUCLEOTIDE SEQUENCE [LARGE SCALE GENOMIC DNA]</scope>
    <source>
        <strain evidence="2 3">E1L3A</strain>
    </source>
</reference>
<dbReference type="EMBL" id="AFNV02000022">
    <property type="protein sequence ID" value="ERJ18216.1"/>
    <property type="molecule type" value="Genomic_DNA"/>
</dbReference>
<protein>
    <submittedName>
        <fullName evidence="2">Uncharacterized protein</fullName>
    </submittedName>
</protein>
<organism evidence="2 3">
    <name type="scientific">Salinisphaera shabanensis E1L3A</name>
    <dbReference type="NCBI Taxonomy" id="1033802"/>
    <lineage>
        <taxon>Bacteria</taxon>
        <taxon>Pseudomonadati</taxon>
        <taxon>Pseudomonadota</taxon>
        <taxon>Gammaproteobacteria</taxon>
        <taxon>Salinisphaerales</taxon>
        <taxon>Salinisphaeraceae</taxon>
        <taxon>Salinisphaera</taxon>
    </lineage>
</organism>
<sequence length="90" mass="9991">MQRQAGQNSARKQTDPEASGETTYDCPVSITMRMNRDPLGEASGLPDTRFEGQLPLVRRGNRWALTHDSIAREMIVSHVMNASGMGQLFN</sequence>
<evidence type="ECO:0000313" key="3">
    <source>
        <dbReference type="Proteomes" id="UP000006242"/>
    </source>
</evidence>
<feature type="region of interest" description="Disordered" evidence="1">
    <location>
        <begin position="1"/>
        <end position="27"/>
    </location>
</feature>
<gene>
    <name evidence="2" type="ORF">SSPSH_002993</name>
</gene>
<dbReference type="STRING" id="1033802.SSPSH_002993"/>
<comment type="caution">
    <text evidence="2">The sequence shown here is derived from an EMBL/GenBank/DDBJ whole genome shotgun (WGS) entry which is preliminary data.</text>
</comment>
<dbReference type="Proteomes" id="UP000006242">
    <property type="component" value="Unassembled WGS sequence"/>
</dbReference>
<reference evidence="2 3" key="1">
    <citation type="journal article" date="2011" name="J. Bacteriol.">
        <title>Genome sequence of Salinisphaera shabanensis, a gammaproteobacterium from the harsh, variable environment of the brine-seawater interface of the Shaban Deep in the Red Sea.</title>
        <authorList>
            <person name="Antunes A."/>
            <person name="Alam I."/>
            <person name="Bajic V.B."/>
            <person name="Stingl U."/>
        </authorList>
    </citation>
    <scope>NUCLEOTIDE SEQUENCE [LARGE SCALE GENOMIC DNA]</scope>
    <source>
        <strain evidence="2 3">E1L3A</strain>
    </source>
</reference>
<keyword evidence="3" id="KW-1185">Reference proteome</keyword>